<dbReference type="EMBL" id="BAABFA010000019">
    <property type="protein sequence ID" value="GAA4468854.1"/>
    <property type="molecule type" value="Genomic_DNA"/>
</dbReference>
<dbReference type="Proteomes" id="UP001500067">
    <property type="component" value="Unassembled WGS sequence"/>
</dbReference>
<protein>
    <submittedName>
        <fullName evidence="1">Uncharacterized protein</fullName>
    </submittedName>
</protein>
<gene>
    <name evidence="1" type="ORF">GCM10023093_27280</name>
</gene>
<sequence length="119" mass="13319">MLLSLSYQCFVKLGIVIWYQVNKDYIAKNLCENRAKPEKKCCGKCYLNKQLKKADQDNNKEGTSIPAKWKIGEVMAYTLPAAIHIPFVAVAHTGHQPPGNIVFHPLFHPGSVFHPPAVC</sequence>
<comment type="caution">
    <text evidence="1">The sequence shown here is derived from an EMBL/GenBank/DDBJ whole genome shotgun (WGS) entry which is preliminary data.</text>
</comment>
<organism evidence="1 2">
    <name type="scientific">Nemorincola caseinilytica</name>
    <dbReference type="NCBI Taxonomy" id="2054315"/>
    <lineage>
        <taxon>Bacteria</taxon>
        <taxon>Pseudomonadati</taxon>
        <taxon>Bacteroidota</taxon>
        <taxon>Chitinophagia</taxon>
        <taxon>Chitinophagales</taxon>
        <taxon>Chitinophagaceae</taxon>
        <taxon>Nemorincola</taxon>
    </lineage>
</organism>
<accession>A0ABP8NLD2</accession>
<keyword evidence="2" id="KW-1185">Reference proteome</keyword>
<name>A0ABP8NLD2_9BACT</name>
<evidence type="ECO:0000313" key="2">
    <source>
        <dbReference type="Proteomes" id="UP001500067"/>
    </source>
</evidence>
<proteinExistence type="predicted"/>
<reference evidence="2" key="1">
    <citation type="journal article" date="2019" name="Int. J. Syst. Evol. Microbiol.">
        <title>The Global Catalogue of Microorganisms (GCM) 10K type strain sequencing project: providing services to taxonomists for standard genome sequencing and annotation.</title>
        <authorList>
            <consortium name="The Broad Institute Genomics Platform"/>
            <consortium name="The Broad Institute Genome Sequencing Center for Infectious Disease"/>
            <person name="Wu L."/>
            <person name="Ma J."/>
        </authorList>
    </citation>
    <scope>NUCLEOTIDE SEQUENCE [LARGE SCALE GENOMIC DNA]</scope>
    <source>
        <strain evidence="2">JCM 32105</strain>
    </source>
</reference>
<evidence type="ECO:0000313" key="1">
    <source>
        <dbReference type="EMBL" id="GAA4468854.1"/>
    </source>
</evidence>